<dbReference type="InterPro" id="IPR008547">
    <property type="entry name" value="DUF829_TMEM53"/>
</dbReference>
<dbReference type="EMBL" id="JABEYC010000322">
    <property type="protein sequence ID" value="KAF4979045.1"/>
    <property type="molecule type" value="Genomic_DNA"/>
</dbReference>
<proteinExistence type="predicted"/>
<protein>
    <submittedName>
        <fullName evidence="1">Uncharacterized protein</fullName>
    </submittedName>
</protein>
<sequence>MSNAKTHSVFPGFTALSNQVFVRTNEDIGKHELRPQDPRVIIIYSWGDALPKHITKYADGFRALVYHAKQIAVLSPIFEALSLGIDQRTQSMKVVTQEIVVEEIGSVTDDRILFHVMSNTVGINYAAVSL</sequence>
<keyword evidence="2" id="KW-1185">Reference proteome</keyword>
<reference evidence="1" key="2">
    <citation type="submission" date="2020-05" db="EMBL/GenBank/DDBJ databases">
        <authorList>
            <person name="Kim H.-S."/>
            <person name="Proctor R.H."/>
            <person name="Brown D.W."/>
        </authorList>
    </citation>
    <scope>NUCLEOTIDE SEQUENCE</scope>
    <source>
        <strain evidence="1">NRRL 22465</strain>
    </source>
</reference>
<accession>A0A8H4XKL0</accession>
<name>A0A8H4XKL0_9HYPO</name>
<evidence type="ECO:0000313" key="1">
    <source>
        <dbReference type="EMBL" id="KAF4979045.1"/>
    </source>
</evidence>
<comment type="caution">
    <text evidence="1">The sequence shown here is derived from an EMBL/GenBank/DDBJ whole genome shotgun (WGS) entry which is preliminary data.</text>
</comment>
<evidence type="ECO:0000313" key="2">
    <source>
        <dbReference type="Proteomes" id="UP000635477"/>
    </source>
</evidence>
<gene>
    <name evidence="1" type="ORF">FZEAL_4676</name>
</gene>
<reference evidence="1" key="1">
    <citation type="journal article" date="2020" name="BMC Genomics">
        <title>Correction to: Identification and distribution of gene clusters required for synthesis of sphingolipid metabolism inhibitors in diverse species of the filamentous fungus Fusarium.</title>
        <authorList>
            <person name="Kim H.S."/>
            <person name="Lohmar J.M."/>
            <person name="Busman M."/>
            <person name="Brown D.W."/>
            <person name="Naumann T.A."/>
            <person name="Divon H.H."/>
            <person name="Lysoe E."/>
            <person name="Uhlig S."/>
            <person name="Proctor R.H."/>
        </authorList>
    </citation>
    <scope>NUCLEOTIDE SEQUENCE</scope>
    <source>
        <strain evidence="1">NRRL 22465</strain>
    </source>
</reference>
<dbReference type="OrthoDB" id="77878at2759"/>
<organism evidence="1 2">
    <name type="scientific">Fusarium zealandicum</name>
    <dbReference type="NCBI Taxonomy" id="1053134"/>
    <lineage>
        <taxon>Eukaryota</taxon>
        <taxon>Fungi</taxon>
        <taxon>Dikarya</taxon>
        <taxon>Ascomycota</taxon>
        <taxon>Pezizomycotina</taxon>
        <taxon>Sordariomycetes</taxon>
        <taxon>Hypocreomycetidae</taxon>
        <taxon>Hypocreales</taxon>
        <taxon>Nectriaceae</taxon>
        <taxon>Fusarium</taxon>
        <taxon>Fusarium staphyleae species complex</taxon>
    </lineage>
</organism>
<dbReference type="AlphaFoldDB" id="A0A8H4XKL0"/>
<dbReference type="Proteomes" id="UP000635477">
    <property type="component" value="Unassembled WGS sequence"/>
</dbReference>
<dbReference type="Pfam" id="PF05705">
    <property type="entry name" value="DUF829"/>
    <property type="match status" value="1"/>
</dbReference>